<feature type="domain" description="Mce/MlaD" evidence="4">
    <location>
        <begin position="37"/>
        <end position="114"/>
    </location>
</feature>
<dbReference type="Proteomes" id="UP000031408">
    <property type="component" value="Unassembled WGS sequence"/>
</dbReference>
<protein>
    <recommendedName>
        <fullName evidence="4">Mce/MlaD domain-containing protein</fullName>
    </recommendedName>
</protein>
<feature type="region of interest" description="Disordered" evidence="2">
    <location>
        <begin position="310"/>
        <end position="331"/>
    </location>
</feature>
<dbReference type="EMBL" id="JSVC01000009">
    <property type="protein sequence ID" value="KIC94874.1"/>
    <property type="molecule type" value="Genomic_DNA"/>
</dbReference>
<organism evidence="5 6">
    <name type="scientific">Flavihumibacter solisilvae</name>
    <dbReference type="NCBI Taxonomy" id="1349421"/>
    <lineage>
        <taxon>Bacteria</taxon>
        <taxon>Pseudomonadati</taxon>
        <taxon>Bacteroidota</taxon>
        <taxon>Chitinophagia</taxon>
        <taxon>Chitinophagales</taxon>
        <taxon>Chitinophagaceae</taxon>
        <taxon>Flavihumibacter</taxon>
    </lineage>
</organism>
<evidence type="ECO:0000259" key="4">
    <source>
        <dbReference type="Pfam" id="PF02470"/>
    </source>
</evidence>
<keyword evidence="3" id="KW-1133">Transmembrane helix</keyword>
<evidence type="ECO:0000313" key="6">
    <source>
        <dbReference type="Proteomes" id="UP000031408"/>
    </source>
</evidence>
<sequence length="331" mass="35673">MKINNETKIGLLAVVATASLILGFNYLKGKNLFKKNEKIYAVFPRVTGLTNSNPVLINGLQIGMVQNIEERSQNIFDGIIVTVHLDRDVNIPANSVGFISTDLLGGAQLVIDPGNANEYLQPGDTLQTTMKPGLVDQVTATLNPALRTLDGTLHSLDSLVEVAGTYFDPATKNNFQKIVANLSAASTSLNRLIAAQNSSLNRTLANLDTVTSNLASNNPKINNTLANLEKTSENLANAKLKETIDELNKTVSGLNGVLDKANSKDGSLGLLLNDKKLYTNLESTSRSLNILLDDFRTHPKRYVSVSVFGKKDKSKPLSAPLSDSVNTAPKQ</sequence>
<name>A0A0C1IWJ7_9BACT</name>
<dbReference type="AlphaFoldDB" id="A0A0C1IWJ7"/>
<evidence type="ECO:0000256" key="1">
    <source>
        <dbReference type="SAM" id="Coils"/>
    </source>
</evidence>
<feature type="compositionally biased region" description="Polar residues" evidence="2">
    <location>
        <begin position="321"/>
        <end position="331"/>
    </location>
</feature>
<evidence type="ECO:0000256" key="3">
    <source>
        <dbReference type="SAM" id="Phobius"/>
    </source>
</evidence>
<dbReference type="STRING" id="1349421.OI18_08120"/>
<evidence type="ECO:0000313" key="5">
    <source>
        <dbReference type="EMBL" id="KIC94874.1"/>
    </source>
</evidence>
<feature type="transmembrane region" description="Helical" evidence="3">
    <location>
        <begin position="9"/>
        <end position="27"/>
    </location>
</feature>
<proteinExistence type="predicted"/>
<dbReference type="RefSeq" id="WP_039138868.1">
    <property type="nucleotide sequence ID" value="NZ_JSVC01000009.1"/>
</dbReference>
<keyword evidence="3" id="KW-0472">Membrane</keyword>
<dbReference type="InterPro" id="IPR003399">
    <property type="entry name" value="Mce/MlaD"/>
</dbReference>
<keyword evidence="1" id="KW-0175">Coiled coil</keyword>
<reference evidence="5 6" key="1">
    <citation type="submission" date="2014-11" db="EMBL/GenBank/DDBJ databases">
        <title>Genome sequence of Flavihumibacter solisilvae 3-3.</title>
        <authorList>
            <person name="Zhou G."/>
            <person name="Li M."/>
            <person name="Wang G."/>
        </authorList>
    </citation>
    <scope>NUCLEOTIDE SEQUENCE [LARGE SCALE GENOMIC DNA]</scope>
    <source>
        <strain evidence="5 6">3-3</strain>
    </source>
</reference>
<accession>A0A0C1IWJ7</accession>
<feature type="coiled-coil region" evidence="1">
    <location>
        <begin position="221"/>
        <end position="264"/>
    </location>
</feature>
<dbReference type="PANTHER" id="PTHR33371:SF4">
    <property type="entry name" value="INTERMEMBRANE PHOSPHOLIPID TRANSPORT SYSTEM BINDING PROTEIN MLAD"/>
    <property type="match status" value="1"/>
</dbReference>
<comment type="caution">
    <text evidence="5">The sequence shown here is derived from an EMBL/GenBank/DDBJ whole genome shotgun (WGS) entry which is preliminary data.</text>
</comment>
<keyword evidence="6" id="KW-1185">Reference proteome</keyword>
<dbReference type="InterPro" id="IPR052336">
    <property type="entry name" value="MlaD_Phospholipid_Transporter"/>
</dbReference>
<dbReference type="PANTHER" id="PTHR33371">
    <property type="entry name" value="INTERMEMBRANE PHOSPHOLIPID TRANSPORT SYSTEM BINDING PROTEIN MLAD-RELATED"/>
    <property type="match status" value="1"/>
</dbReference>
<evidence type="ECO:0000256" key="2">
    <source>
        <dbReference type="SAM" id="MobiDB-lite"/>
    </source>
</evidence>
<keyword evidence="3" id="KW-0812">Transmembrane</keyword>
<dbReference type="OrthoDB" id="9769132at2"/>
<dbReference type="Pfam" id="PF02470">
    <property type="entry name" value="MlaD"/>
    <property type="match status" value="1"/>
</dbReference>
<gene>
    <name evidence="5" type="ORF">OI18_08120</name>
</gene>